<comment type="subunit">
    <text evidence="2">Interacts with coenzyme Q.</text>
</comment>
<dbReference type="Gene3D" id="3.30.530.20">
    <property type="match status" value="1"/>
</dbReference>
<dbReference type="WBParaSite" id="GPLIN_000336100">
    <property type="protein sequence ID" value="GPLIN_000336100"/>
    <property type="gene ID" value="GPLIN_000336100"/>
</dbReference>
<dbReference type="Proteomes" id="UP000050741">
    <property type="component" value="Unassembled WGS sequence"/>
</dbReference>
<dbReference type="GO" id="GO:0048039">
    <property type="term" value="F:ubiquinone binding"/>
    <property type="evidence" value="ECO:0007669"/>
    <property type="project" value="InterPro"/>
</dbReference>
<dbReference type="InterPro" id="IPR044996">
    <property type="entry name" value="COQ10-like"/>
</dbReference>
<dbReference type="InterPro" id="IPR005031">
    <property type="entry name" value="COQ10_START"/>
</dbReference>
<dbReference type="SUPFAM" id="SSF55961">
    <property type="entry name" value="Bet v1-like"/>
    <property type="match status" value="1"/>
</dbReference>
<dbReference type="PANTHER" id="PTHR12901:SF10">
    <property type="entry name" value="COENZYME Q-BINDING PROTEIN COQ10, MITOCHONDRIAL"/>
    <property type="match status" value="1"/>
</dbReference>
<feature type="domain" description="Coenzyme Q-binding protein COQ10 START" evidence="4">
    <location>
        <begin position="39"/>
        <end position="171"/>
    </location>
</feature>
<dbReference type="GO" id="GO:0045333">
    <property type="term" value="P:cellular respiration"/>
    <property type="evidence" value="ECO:0007669"/>
    <property type="project" value="InterPro"/>
</dbReference>
<evidence type="ECO:0000256" key="3">
    <source>
        <dbReference type="ARBA" id="ARBA00024947"/>
    </source>
</evidence>
<dbReference type="Pfam" id="PF03364">
    <property type="entry name" value="Polyketide_cyc"/>
    <property type="match status" value="1"/>
</dbReference>
<reference evidence="5" key="1">
    <citation type="submission" date="2014-05" db="EMBL/GenBank/DDBJ databases">
        <title>The genome and life-stage specific transcriptomes of Globodera pallida elucidate key aspects of plant parasitism by a cyst nematode.</title>
        <authorList>
            <person name="Cotton J.A."/>
            <person name="Lilley C.J."/>
            <person name="Jones L.M."/>
            <person name="Kikuchi T."/>
            <person name="Reid A.J."/>
            <person name="Thorpe P."/>
            <person name="Tsai I.J."/>
            <person name="Beasley H."/>
            <person name="Blok V."/>
            <person name="Cock P.J.A."/>
            <person name="Van den Akker S.E."/>
            <person name="Holroyd N."/>
            <person name="Hunt M."/>
            <person name="Mantelin S."/>
            <person name="Naghra H."/>
            <person name="Pain A."/>
            <person name="Palomares-Rius J.E."/>
            <person name="Zarowiecki M."/>
            <person name="Berriman M."/>
            <person name="Jones J.T."/>
            <person name="Urwin P.E."/>
        </authorList>
    </citation>
    <scope>NUCLEOTIDE SEQUENCE [LARGE SCALE GENOMIC DNA]</scope>
    <source>
        <strain evidence="5">Lindley</strain>
    </source>
</reference>
<comment type="similarity">
    <text evidence="1">Belongs to the COQ10 family.</text>
</comment>
<dbReference type="GO" id="GO:0005739">
    <property type="term" value="C:mitochondrion"/>
    <property type="evidence" value="ECO:0007669"/>
    <property type="project" value="TreeGrafter"/>
</dbReference>
<proteinExistence type="inferred from homology"/>
<sequence>MAPTTHLTRQSGLHLMTHLAHPSTRLRQRGVTYAERRVVGYSAAQMFSIVNDVEQYPQFVNYCTTVRRHKDKQGRAAEYELDIRFMRFNERYTSRVIWLEPTVVHAHGTADGNLFHHLETTWRFGPSLQHAADARTCTVHFSLQFDFRNQLYAFVSHLFFGSVVKNMVTDFLQRAHTLYGPPAPVDAEFAAPQILSYRN</sequence>
<name>A0A183BRX5_GLOPA</name>
<organism evidence="5 6">
    <name type="scientific">Globodera pallida</name>
    <name type="common">Potato cyst nematode worm</name>
    <name type="synonym">Heterodera pallida</name>
    <dbReference type="NCBI Taxonomy" id="36090"/>
    <lineage>
        <taxon>Eukaryota</taxon>
        <taxon>Metazoa</taxon>
        <taxon>Ecdysozoa</taxon>
        <taxon>Nematoda</taxon>
        <taxon>Chromadorea</taxon>
        <taxon>Rhabditida</taxon>
        <taxon>Tylenchina</taxon>
        <taxon>Tylenchomorpha</taxon>
        <taxon>Tylenchoidea</taxon>
        <taxon>Heteroderidae</taxon>
        <taxon>Heteroderinae</taxon>
        <taxon>Globodera</taxon>
    </lineage>
</organism>
<dbReference type="AlphaFoldDB" id="A0A183BRX5"/>
<accession>A0A183BRX5</accession>
<protein>
    <submittedName>
        <fullName evidence="6">Polyketide_cyc domain-containing protein</fullName>
    </submittedName>
</protein>
<dbReference type="InterPro" id="IPR023393">
    <property type="entry name" value="START-like_dom_sf"/>
</dbReference>
<dbReference type="CDD" id="cd07813">
    <property type="entry name" value="COQ10p_like"/>
    <property type="match status" value="1"/>
</dbReference>
<evidence type="ECO:0000256" key="1">
    <source>
        <dbReference type="ARBA" id="ARBA00006885"/>
    </source>
</evidence>
<evidence type="ECO:0000256" key="2">
    <source>
        <dbReference type="ARBA" id="ARBA00011814"/>
    </source>
</evidence>
<reference evidence="6" key="2">
    <citation type="submission" date="2016-06" db="UniProtKB">
        <authorList>
            <consortium name="WormBaseParasite"/>
        </authorList>
    </citation>
    <scope>IDENTIFICATION</scope>
</reference>
<evidence type="ECO:0000313" key="6">
    <source>
        <dbReference type="WBParaSite" id="GPLIN_000336100"/>
    </source>
</evidence>
<keyword evidence="5" id="KW-1185">Reference proteome</keyword>
<evidence type="ECO:0000259" key="4">
    <source>
        <dbReference type="Pfam" id="PF03364"/>
    </source>
</evidence>
<dbReference type="PANTHER" id="PTHR12901">
    <property type="entry name" value="SPERM PROTEIN HOMOLOG"/>
    <property type="match status" value="1"/>
</dbReference>
<comment type="function">
    <text evidence="3">Required for the function of coenzyme Q in the respiratory chain. May serve as a chaperone or may be involved in the transport of Q6 from its site of synthesis to the catalytic sites of the respiratory complexes.</text>
</comment>
<evidence type="ECO:0000313" key="5">
    <source>
        <dbReference type="Proteomes" id="UP000050741"/>
    </source>
</evidence>